<keyword evidence="4 10" id="KW-0812">Transmembrane</keyword>
<dbReference type="CDD" id="cd06225">
    <property type="entry name" value="HAMP"/>
    <property type="match status" value="1"/>
</dbReference>
<dbReference type="PROSITE" id="PS50885">
    <property type="entry name" value="HAMP"/>
    <property type="match status" value="1"/>
</dbReference>
<reference evidence="13 14" key="2">
    <citation type="submission" date="2016-08" db="EMBL/GenBank/DDBJ databases">
        <title>Orenia metallireducens sp. nov. strain Z6, a Novel Metal-reducing Firmicute from the Deep Subsurface.</title>
        <authorList>
            <person name="Maxim B.I."/>
            <person name="Kenneth K."/>
            <person name="Flynn T.M."/>
            <person name="Oloughlin E.J."/>
            <person name="Locke R.A."/>
            <person name="Weber J.R."/>
            <person name="Egan S.M."/>
            <person name="Mackie R.I."/>
            <person name="Cann I.K."/>
        </authorList>
    </citation>
    <scope>NUCLEOTIDE SEQUENCE [LARGE SCALE GENOMIC DNA]</scope>
    <source>
        <strain evidence="13 14">Z6</strain>
    </source>
</reference>
<proteinExistence type="inferred from homology"/>
<feature type="domain" description="HAMP" evidence="12">
    <location>
        <begin position="314"/>
        <end position="366"/>
    </location>
</feature>
<feature type="transmembrane region" description="Helical" evidence="10">
    <location>
        <begin position="20"/>
        <end position="43"/>
    </location>
</feature>
<keyword evidence="2" id="KW-1003">Cell membrane</keyword>
<evidence type="ECO:0000313" key="14">
    <source>
        <dbReference type="Proteomes" id="UP000093514"/>
    </source>
</evidence>
<keyword evidence="3" id="KW-0145">Chemotaxis</keyword>
<dbReference type="Gene3D" id="1.10.287.950">
    <property type="entry name" value="Methyl-accepting chemotaxis protein"/>
    <property type="match status" value="1"/>
</dbReference>
<reference evidence="14" key="1">
    <citation type="submission" date="2016-07" db="EMBL/GenBank/DDBJ databases">
        <authorList>
            <person name="Florea S."/>
            <person name="Webb J.S."/>
            <person name="Jaromczyk J."/>
            <person name="Schardl C.L."/>
        </authorList>
    </citation>
    <scope>NUCLEOTIDE SEQUENCE [LARGE SCALE GENOMIC DNA]</scope>
    <source>
        <strain evidence="14">Z6</strain>
    </source>
</reference>
<keyword evidence="7 9" id="KW-0807">Transducer</keyword>
<comment type="caution">
    <text evidence="13">The sequence shown here is derived from an EMBL/GenBank/DDBJ whole genome shotgun (WGS) entry which is preliminary data.</text>
</comment>
<evidence type="ECO:0000256" key="3">
    <source>
        <dbReference type="ARBA" id="ARBA00022500"/>
    </source>
</evidence>
<dbReference type="GO" id="GO:0005886">
    <property type="term" value="C:plasma membrane"/>
    <property type="evidence" value="ECO:0007669"/>
    <property type="project" value="UniProtKB-SubCell"/>
</dbReference>
<evidence type="ECO:0000259" key="11">
    <source>
        <dbReference type="PROSITE" id="PS50111"/>
    </source>
</evidence>
<dbReference type="PANTHER" id="PTHR32089:SF112">
    <property type="entry name" value="LYSOZYME-LIKE PROTEIN-RELATED"/>
    <property type="match status" value="1"/>
</dbReference>
<organism evidence="13 14">
    <name type="scientific">Orenia metallireducens</name>
    <dbReference type="NCBI Taxonomy" id="1413210"/>
    <lineage>
        <taxon>Bacteria</taxon>
        <taxon>Bacillati</taxon>
        <taxon>Bacillota</taxon>
        <taxon>Clostridia</taxon>
        <taxon>Halanaerobiales</taxon>
        <taxon>Halobacteroidaceae</taxon>
        <taxon>Orenia</taxon>
    </lineage>
</organism>
<comment type="similarity">
    <text evidence="8">Belongs to the methyl-accepting chemotaxis (MCP) protein family.</text>
</comment>
<comment type="subcellular location">
    <subcellularLocation>
        <location evidence="1">Cell membrane</location>
        <topology evidence="1">Multi-pass membrane protein</topology>
    </subcellularLocation>
</comment>
<dbReference type="PRINTS" id="PR00260">
    <property type="entry name" value="CHEMTRNSDUCR"/>
</dbReference>
<gene>
    <name evidence="13" type="ORF">U472_07470</name>
</gene>
<evidence type="ECO:0000256" key="5">
    <source>
        <dbReference type="ARBA" id="ARBA00022989"/>
    </source>
</evidence>
<dbReference type="GO" id="GO:0006935">
    <property type="term" value="P:chemotaxis"/>
    <property type="evidence" value="ECO:0007669"/>
    <property type="project" value="UniProtKB-KW"/>
</dbReference>
<dbReference type="AlphaFoldDB" id="A0A1C0AAI8"/>
<dbReference type="GO" id="GO:0007165">
    <property type="term" value="P:signal transduction"/>
    <property type="evidence" value="ECO:0007669"/>
    <property type="project" value="UniProtKB-KW"/>
</dbReference>
<keyword evidence="5 10" id="KW-1133">Transmembrane helix</keyword>
<evidence type="ECO:0000256" key="6">
    <source>
        <dbReference type="ARBA" id="ARBA00023136"/>
    </source>
</evidence>
<evidence type="ECO:0000256" key="4">
    <source>
        <dbReference type="ARBA" id="ARBA00022692"/>
    </source>
</evidence>
<dbReference type="Gene3D" id="3.30.450.20">
    <property type="entry name" value="PAS domain"/>
    <property type="match status" value="2"/>
</dbReference>
<dbReference type="RefSeq" id="WP_068717034.1">
    <property type="nucleotide sequence ID" value="NZ_LWDV01000008.1"/>
</dbReference>
<evidence type="ECO:0000259" key="12">
    <source>
        <dbReference type="PROSITE" id="PS50885"/>
    </source>
</evidence>
<protein>
    <recommendedName>
        <fullName evidence="15">Methyl-accepting chemotaxis sensory transducer with Cache sensor</fullName>
    </recommendedName>
</protein>
<evidence type="ECO:0008006" key="15">
    <source>
        <dbReference type="Google" id="ProtNLM"/>
    </source>
</evidence>
<dbReference type="Proteomes" id="UP000093514">
    <property type="component" value="Unassembled WGS sequence"/>
</dbReference>
<feature type="domain" description="Methyl-accepting transducer" evidence="11">
    <location>
        <begin position="364"/>
        <end position="600"/>
    </location>
</feature>
<dbReference type="InterPro" id="IPR004090">
    <property type="entry name" value="Chemotax_Me-accpt_rcpt"/>
</dbReference>
<evidence type="ECO:0000256" key="10">
    <source>
        <dbReference type="SAM" id="Phobius"/>
    </source>
</evidence>
<dbReference type="EMBL" id="LWDV01000008">
    <property type="protein sequence ID" value="OCL27296.1"/>
    <property type="molecule type" value="Genomic_DNA"/>
</dbReference>
<dbReference type="PROSITE" id="PS50111">
    <property type="entry name" value="CHEMOTAXIS_TRANSDUC_2"/>
    <property type="match status" value="1"/>
</dbReference>
<name>A0A1C0AAI8_9FIRM</name>
<evidence type="ECO:0000313" key="13">
    <source>
        <dbReference type="EMBL" id="OCL27296.1"/>
    </source>
</evidence>
<accession>A0A1C0AAI8</accession>
<dbReference type="Pfam" id="PF02743">
    <property type="entry name" value="dCache_1"/>
    <property type="match status" value="1"/>
</dbReference>
<dbReference type="OrthoDB" id="13222at2"/>
<sequence length="629" mass="69803">MNDGESNKNKLEKVKFKNSLMTKLNGSIILILILCILILGFLINNVVSKTLTQSAEERNLEVARTLKSEVDAFFNQAENVVNLISTREELKENDTIKLKKLFKRIKEDYPEFLFLYLGTTTGGMKSYPEADWSDFDPRTRPWYKKAKEEDRVIWTDFYTDAVTGKPVITVAIPVKNNSGEFIGVLGVDITLKTLSAKIASKKIGEEGYAFMVDKKGRTIAHPNSKMVETQYDVNQVFKLEDKIKGKEGSFTYSYEGEGKLASYIHFDKLDGNIFAQVPFAEVYAIRNKIRNYIIGFSILALVIISIVISFINNIYLLKPLKKVIASISRLAEGNFTTTEVTGRQDEIGRLEVALDKMADNLRKMITNVSDTAENLSAYSEELSASAEEGNASIESTTQLIEDMSAAIQEISASTEEISSFTEEADNRTQLGNTNIQKTVSSIEEISKSVQNTVEVIKELNNNSKEIGQVIELITNIAEQTNLLALNAAIEAARAGEHGQGFAVVADEIRELAEETSKATDKIANLVKSTQQRSKVGLQSIQKVETQAINGEKIAVETGGIFKKIENSSKEISVQVEQAAASTQNLAENSDRIMNAAEDIKAMSYEVTDSSQELAHMAEELQHLIAKFKI</sequence>
<dbReference type="InterPro" id="IPR033479">
    <property type="entry name" value="dCache_1"/>
</dbReference>
<evidence type="ECO:0000256" key="8">
    <source>
        <dbReference type="ARBA" id="ARBA00029447"/>
    </source>
</evidence>
<feature type="transmembrane region" description="Helical" evidence="10">
    <location>
        <begin position="292"/>
        <end position="317"/>
    </location>
</feature>
<evidence type="ECO:0000256" key="1">
    <source>
        <dbReference type="ARBA" id="ARBA00004651"/>
    </source>
</evidence>
<dbReference type="InterPro" id="IPR003660">
    <property type="entry name" value="HAMP_dom"/>
</dbReference>
<dbReference type="InterPro" id="IPR029151">
    <property type="entry name" value="Sensor-like_sf"/>
</dbReference>
<dbReference type="SMART" id="SM00283">
    <property type="entry name" value="MA"/>
    <property type="match status" value="1"/>
</dbReference>
<dbReference type="CDD" id="cd11386">
    <property type="entry name" value="MCP_signal"/>
    <property type="match status" value="1"/>
</dbReference>
<dbReference type="SUPFAM" id="SSF103190">
    <property type="entry name" value="Sensory domain-like"/>
    <property type="match status" value="1"/>
</dbReference>
<keyword evidence="6 10" id="KW-0472">Membrane</keyword>
<evidence type="ECO:0000256" key="7">
    <source>
        <dbReference type="ARBA" id="ARBA00023224"/>
    </source>
</evidence>
<dbReference type="SMART" id="SM00304">
    <property type="entry name" value="HAMP"/>
    <property type="match status" value="1"/>
</dbReference>
<dbReference type="PANTHER" id="PTHR32089">
    <property type="entry name" value="METHYL-ACCEPTING CHEMOTAXIS PROTEIN MCPB"/>
    <property type="match status" value="1"/>
</dbReference>
<dbReference type="GO" id="GO:0004888">
    <property type="term" value="F:transmembrane signaling receptor activity"/>
    <property type="evidence" value="ECO:0007669"/>
    <property type="project" value="InterPro"/>
</dbReference>
<keyword evidence="14" id="KW-1185">Reference proteome</keyword>
<evidence type="ECO:0000256" key="2">
    <source>
        <dbReference type="ARBA" id="ARBA00022475"/>
    </source>
</evidence>
<dbReference type="SUPFAM" id="SSF58104">
    <property type="entry name" value="Methyl-accepting chemotaxis protein (MCP) signaling domain"/>
    <property type="match status" value="1"/>
</dbReference>
<dbReference type="InterPro" id="IPR004089">
    <property type="entry name" value="MCPsignal_dom"/>
</dbReference>
<dbReference type="CDD" id="cd12912">
    <property type="entry name" value="PDC2_MCP_like"/>
    <property type="match status" value="1"/>
</dbReference>
<dbReference type="Pfam" id="PF00015">
    <property type="entry name" value="MCPsignal"/>
    <property type="match status" value="1"/>
</dbReference>
<dbReference type="CDD" id="cd18773">
    <property type="entry name" value="PDC1_HK_sensor"/>
    <property type="match status" value="1"/>
</dbReference>
<dbReference type="Pfam" id="PF00672">
    <property type="entry name" value="HAMP"/>
    <property type="match status" value="1"/>
</dbReference>
<evidence type="ECO:0000256" key="9">
    <source>
        <dbReference type="PROSITE-ProRule" id="PRU00284"/>
    </source>
</evidence>